<evidence type="ECO:0000313" key="3">
    <source>
        <dbReference type="Proteomes" id="UP000831390"/>
    </source>
</evidence>
<dbReference type="PANTHER" id="PTHR36842">
    <property type="entry name" value="PROTEIN TOLB HOMOLOG"/>
    <property type="match status" value="1"/>
</dbReference>
<proteinExistence type="predicted"/>
<dbReference type="Gene3D" id="2.120.10.30">
    <property type="entry name" value="TolB, C-terminal domain"/>
    <property type="match status" value="1"/>
</dbReference>
<sequence>MRRLLLLGLLAAGPAYSQSLPVLSQNPPALRWREVRTPHFRVLYAGGIDTAAQRTAARLEQLHGPTSATLGVSPRPISVVLQNQTTVPNGFVTFLPRHAEFFTTPQQGFGLGTVDWLDGLVVHEFRHVGQFEKARQGVGRVLGPLLGDGALGVAAVGVPQWFFEGDAVGTETALTRSGRGRIPSFNVGLRANLLSGRRYSYQKAVNGSLRDNVPDWYVLGYFMTSYLKAHHGADVWSRVLDRYYRFPFYPFSFSNAIKRTTGLRVEEVYERSMTEVDSLWMRQHTAAASPTEPQFMAVKPLRQEDLSPVFTQYQYPQYLTDSTVLALKTGFNDIPHFVRLSRSGKEEKLFTPGQLNIPEMLSVNGGKAVWPEFQQNARWGQRIASELKVLDLKTGRLTRLGRGQRYTAAALSPDGRRLVAVHETPEYHHELVVLDAQTGAELQVLPNPRNHIYVQPRWHPDGRRLVAVLLEASGKSIVVIDPAASTTTYLLPIANVNLANPQPWRGFVLYNSSQSGIDNLYAMSAHTGRTFRVTSRPFGAYHAAVAPDGRTLAFHDYRATGARVVEIPLDSTTWTPVSRALKEVPGPYADTLTALEPAGAQMAALLKWPYANKAKVGLPRENYGVRRYSPLAHAFNLFSYGVVQSPSGNAVAVGLRSQDLLNTTQVFAGLGYDQVERTFNVTGALSYQGRYPVFDADVTYGGRDAAIISQGRSYRDQWQYTRLSAGVRLPLNLTHSKYLQALSVGTYFLHEEVYDYQLPTRRATEPSPTAALNAVQTTLSYVTQLKRSLRSVAPKSGGTFLGTWRTTPFGRGLEATQWAAQASVFLPGLARNHAIRLRGGYQWQDQSAGARLYQFAPAVSFPRGEGYTSFDRLRVGSFDYYLPLAFTHWELGRWLYIQRLRATVFGDVAQGDAIRGLDYQVNYQNVGVDALVLFNVLRLRTPIEAGVRVVYSSQLRQWLVQPLAFDIRL</sequence>
<gene>
    <name evidence="2" type="ORF">MTP16_08560</name>
</gene>
<evidence type="ECO:0008006" key="4">
    <source>
        <dbReference type="Google" id="ProtNLM"/>
    </source>
</evidence>
<keyword evidence="3" id="KW-1185">Reference proteome</keyword>
<protein>
    <recommendedName>
        <fullName evidence="4">Biopolymer transporter Tol</fullName>
    </recommendedName>
</protein>
<accession>A0ABY4B954</accession>
<feature type="chain" id="PRO_5046446596" description="Biopolymer transporter Tol" evidence="1">
    <location>
        <begin position="18"/>
        <end position="969"/>
    </location>
</feature>
<dbReference type="SUPFAM" id="SSF82171">
    <property type="entry name" value="DPP6 N-terminal domain-like"/>
    <property type="match status" value="1"/>
</dbReference>
<name>A0ABY4B954_9BACT</name>
<organism evidence="2 3">
    <name type="scientific">Hymenobacter monticola</name>
    <dbReference type="NCBI Taxonomy" id="1705399"/>
    <lineage>
        <taxon>Bacteria</taxon>
        <taxon>Pseudomonadati</taxon>
        <taxon>Bacteroidota</taxon>
        <taxon>Cytophagia</taxon>
        <taxon>Cytophagales</taxon>
        <taxon>Hymenobacteraceae</taxon>
        <taxon>Hymenobacter</taxon>
    </lineage>
</organism>
<feature type="signal peptide" evidence="1">
    <location>
        <begin position="1"/>
        <end position="17"/>
    </location>
</feature>
<dbReference type="Proteomes" id="UP000831390">
    <property type="component" value="Chromosome"/>
</dbReference>
<evidence type="ECO:0000256" key="1">
    <source>
        <dbReference type="SAM" id="SignalP"/>
    </source>
</evidence>
<reference evidence="2 3" key="1">
    <citation type="submission" date="2022-03" db="EMBL/GenBank/DDBJ databases">
        <title>Hymenobactersp. isolated from the air.</title>
        <authorList>
            <person name="Won M."/>
            <person name="Kwon S.-W."/>
        </authorList>
    </citation>
    <scope>NUCLEOTIDE SEQUENCE [LARGE SCALE GENOMIC DNA]</scope>
    <source>
        <strain evidence="2 3">KACC 22596</strain>
    </source>
</reference>
<evidence type="ECO:0000313" key="2">
    <source>
        <dbReference type="EMBL" id="UOE35688.1"/>
    </source>
</evidence>
<dbReference type="RefSeq" id="WP_243518214.1">
    <property type="nucleotide sequence ID" value="NZ_CP094534.1"/>
</dbReference>
<dbReference type="InterPro" id="IPR011042">
    <property type="entry name" value="6-blade_b-propeller_TolB-like"/>
</dbReference>
<dbReference type="EMBL" id="CP094534">
    <property type="protein sequence ID" value="UOE35688.1"/>
    <property type="molecule type" value="Genomic_DNA"/>
</dbReference>
<keyword evidence="1" id="KW-0732">Signal</keyword>